<reference evidence="2 3" key="1">
    <citation type="journal article" date="2012" name="Stand. Genomic Sci.">
        <title>Complete genome sequence of the melanogenic marine bacterium Marinomonas mediterranea type strain (MMB-1(T)).</title>
        <authorList>
            <person name="Lucas-Elio P."/>
            <person name="Goodwin L."/>
            <person name="Woyke T."/>
            <person name="Pitluck S."/>
            <person name="Nolan M."/>
            <person name="Kyrpides N.C."/>
            <person name="Detter J.C."/>
            <person name="Copeland A."/>
            <person name="Teshima H."/>
            <person name="Bruce D."/>
            <person name="Detter C."/>
            <person name="Tapia R."/>
            <person name="Han S."/>
            <person name="Land M.L."/>
            <person name="Ivanova N."/>
            <person name="Mikhailova N."/>
            <person name="Johnston A.W."/>
            <person name="Sanchez-Amat A."/>
        </authorList>
    </citation>
    <scope>NUCLEOTIDE SEQUENCE [LARGE SCALE GENOMIC DNA]</scope>
    <source>
        <strain evidence="3">ATCC 700492 / JCM 21426 / NBRC 103028 / MMB-1</strain>
    </source>
</reference>
<dbReference type="KEGG" id="mme:Marme_2568"/>
<keyword evidence="1" id="KW-0812">Transmembrane</keyword>
<dbReference type="STRING" id="717774.Marme_2568"/>
<dbReference type="Proteomes" id="UP000001062">
    <property type="component" value="Chromosome"/>
</dbReference>
<accession>F2JWN6</accession>
<gene>
    <name evidence="2" type="ordered locus">Marme_2568</name>
</gene>
<dbReference type="EMBL" id="CP002583">
    <property type="protein sequence ID" value="ADZ91800.1"/>
    <property type="molecule type" value="Genomic_DNA"/>
</dbReference>
<evidence type="ECO:0008006" key="4">
    <source>
        <dbReference type="Google" id="ProtNLM"/>
    </source>
</evidence>
<feature type="transmembrane region" description="Helical" evidence="1">
    <location>
        <begin position="23"/>
        <end position="44"/>
    </location>
</feature>
<dbReference type="AlphaFoldDB" id="F2JWN6"/>
<sequence>MELELPNKAYMLPEAIPNWPPVWWFWLILLFILGTALYVTYRIGKRYKKRGYRRQAIHILKTEFKQKNSAAKVILCHELIKRSLLSAGRPELASLAMTELIPHLDKTQKKHTFLALGDFFVLAPYAPKIDITENQLSSLYTTTMHWIRTHHD</sequence>
<name>F2JWN6_MARM1</name>
<evidence type="ECO:0000256" key="1">
    <source>
        <dbReference type="SAM" id="Phobius"/>
    </source>
</evidence>
<dbReference type="HOGENOM" id="CLU_113195_0_0_6"/>
<keyword evidence="3" id="KW-1185">Reference proteome</keyword>
<dbReference type="InterPro" id="IPR025489">
    <property type="entry name" value="DUF4381"/>
</dbReference>
<evidence type="ECO:0000313" key="3">
    <source>
        <dbReference type="Proteomes" id="UP000001062"/>
    </source>
</evidence>
<dbReference type="OrthoDB" id="6106351at2"/>
<organism evidence="2 3">
    <name type="scientific">Marinomonas mediterranea (strain ATCC 700492 / JCM 21426 / NBRC 103028 / MMB-1)</name>
    <dbReference type="NCBI Taxonomy" id="717774"/>
    <lineage>
        <taxon>Bacteria</taxon>
        <taxon>Pseudomonadati</taxon>
        <taxon>Pseudomonadota</taxon>
        <taxon>Gammaproteobacteria</taxon>
        <taxon>Oceanospirillales</taxon>
        <taxon>Oceanospirillaceae</taxon>
        <taxon>Marinomonas</taxon>
    </lineage>
</organism>
<dbReference type="eggNOG" id="ENOG50338HW">
    <property type="taxonomic scope" value="Bacteria"/>
</dbReference>
<keyword evidence="1" id="KW-0472">Membrane</keyword>
<protein>
    <recommendedName>
        <fullName evidence="4">DUF4381 domain-containing protein</fullName>
    </recommendedName>
</protein>
<keyword evidence="1" id="KW-1133">Transmembrane helix</keyword>
<dbReference type="Pfam" id="PF14316">
    <property type="entry name" value="DUF4381"/>
    <property type="match status" value="1"/>
</dbReference>
<dbReference type="RefSeq" id="WP_013661704.1">
    <property type="nucleotide sequence ID" value="NC_015276.1"/>
</dbReference>
<evidence type="ECO:0000313" key="2">
    <source>
        <dbReference type="EMBL" id="ADZ91800.1"/>
    </source>
</evidence>
<proteinExistence type="predicted"/>
<dbReference type="PATRIC" id="fig|717774.3.peg.2653"/>